<evidence type="ECO:0000313" key="3">
    <source>
        <dbReference type="Proteomes" id="UP001066276"/>
    </source>
</evidence>
<protein>
    <submittedName>
        <fullName evidence="2">Uncharacterized protein</fullName>
    </submittedName>
</protein>
<dbReference type="AlphaFoldDB" id="A0AAV7QB96"/>
<organism evidence="2 3">
    <name type="scientific">Pleurodeles waltl</name>
    <name type="common">Iberian ribbed newt</name>
    <dbReference type="NCBI Taxonomy" id="8319"/>
    <lineage>
        <taxon>Eukaryota</taxon>
        <taxon>Metazoa</taxon>
        <taxon>Chordata</taxon>
        <taxon>Craniata</taxon>
        <taxon>Vertebrata</taxon>
        <taxon>Euteleostomi</taxon>
        <taxon>Amphibia</taxon>
        <taxon>Batrachia</taxon>
        <taxon>Caudata</taxon>
        <taxon>Salamandroidea</taxon>
        <taxon>Salamandridae</taxon>
        <taxon>Pleurodelinae</taxon>
        <taxon>Pleurodeles</taxon>
    </lineage>
</organism>
<gene>
    <name evidence="2" type="ORF">NDU88_003266</name>
</gene>
<sequence>MTSRTCSLSACVVRDVEMSVCLPCLSNHWPPPCDSGKGGPLAPTSAAYRCRNEAFFMISLDEAAPLSQQHGRMPERSVRMHKTTAGAA</sequence>
<dbReference type="Proteomes" id="UP001066276">
    <property type="component" value="Chromosome 6"/>
</dbReference>
<feature type="region of interest" description="Disordered" evidence="1">
    <location>
        <begin position="66"/>
        <end position="88"/>
    </location>
</feature>
<evidence type="ECO:0000313" key="2">
    <source>
        <dbReference type="EMBL" id="KAJ1136852.1"/>
    </source>
</evidence>
<reference evidence="2" key="1">
    <citation type="journal article" date="2022" name="bioRxiv">
        <title>Sequencing and chromosome-scale assembly of the giantPleurodeles waltlgenome.</title>
        <authorList>
            <person name="Brown T."/>
            <person name="Elewa A."/>
            <person name="Iarovenko S."/>
            <person name="Subramanian E."/>
            <person name="Araus A.J."/>
            <person name="Petzold A."/>
            <person name="Susuki M."/>
            <person name="Suzuki K.-i.T."/>
            <person name="Hayashi T."/>
            <person name="Toyoda A."/>
            <person name="Oliveira C."/>
            <person name="Osipova E."/>
            <person name="Leigh N.D."/>
            <person name="Simon A."/>
            <person name="Yun M.H."/>
        </authorList>
    </citation>
    <scope>NUCLEOTIDE SEQUENCE</scope>
    <source>
        <strain evidence="2">20211129_DDA</strain>
        <tissue evidence="2">Liver</tissue>
    </source>
</reference>
<name>A0AAV7QB96_PLEWA</name>
<comment type="caution">
    <text evidence="2">The sequence shown here is derived from an EMBL/GenBank/DDBJ whole genome shotgun (WGS) entry which is preliminary data.</text>
</comment>
<proteinExistence type="predicted"/>
<accession>A0AAV7QB96</accession>
<keyword evidence="3" id="KW-1185">Reference proteome</keyword>
<dbReference type="EMBL" id="JANPWB010000010">
    <property type="protein sequence ID" value="KAJ1136852.1"/>
    <property type="molecule type" value="Genomic_DNA"/>
</dbReference>
<evidence type="ECO:0000256" key="1">
    <source>
        <dbReference type="SAM" id="MobiDB-lite"/>
    </source>
</evidence>